<gene>
    <name evidence="1" type="ORF">IPOD504_LOCUS4907</name>
</gene>
<name>A0ABN8HZY0_9NEOP</name>
<sequence length="118" mass="12752">MRSASPTSSCEACVLFTQAEQVGAEADQYLIGRGLPDLKQAVTDQWTYKGSSYCQKWPLAPALTPIGADLKPVTATPRVVFHLEGRTHVTLSSSPAGPTGMTSQYVWCRLGRRCLAHA</sequence>
<accession>A0ABN8HZY0</accession>
<feature type="non-terminal residue" evidence="1">
    <location>
        <position position="118"/>
    </location>
</feature>
<dbReference type="Proteomes" id="UP000837857">
    <property type="component" value="Chromosome 16"/>
</dbReference>
<proteinExistence type="predicted"/>
<evidence type="ECO:0000313" key="2">
    <source>
        <dbReference type="Proteomes" id="UP000837857"/>
    </source>
</evidence>
<reference evidence="1" key="1">
    <citation type="submission" date="2022-03" db="EMBL/GenBank/DDBJ databases">
        <authorList>
            <person name="Martin H S."/>
        </authorList>
    </citation>
    <scope>NUCLEOTIDE SEQUENCE</scope>
</reference>
<dbReference type="EMBL" id="OW152828">
    <property type="protein sequence ID" value="CAH2045038.1"/>
    <property type="molecule type" value="Genomic_DNA"/>
</dbReference>
<evidence type="ECO:0000313" key="1">
    <source>
        <dbReference type="EMBL" id="CAH2045038.1"/>
    </source>
</evidence>
<keyword evidence="2" id="KW-1185">Reference proteome</keyword>
<protein>
    <submittedName>
        <fullName evidence="1">Uncharacterized protein</fullName>
    </submittedName>
</protein>
<organism evidence="1 2">
    <name type="scientific">Iphiclides podalirius</name>
    <name type="common">scarce swallowtail</name>
    <dbReference type="NCBI Taxonomy" id="110791"/>
    <lineage>
        <taxon>Eukaryota</taxon>
        <taxon>Metazoa</taxon>
        <taxon>Ecdysozoa</taxon>
        <taxon>Arthropoda</taxon>
        <taxon>Hexapoda</taxon>
        <taxon>Insecta</taxon>
        <taxon>Pterygota</taxon>
        <taxon>Neoptera</taxon>
        <taxon>Endopterygota</taxon>
        <taxon>Lepidoptera</taxon>
        <taxon>Glossata</taxon>
        <taxon>Ditrysia</taxon>
        <taxon>Papilionoidea</taxon>
        <taxon>Papilionidae</taxon>
        <taxon>Papilioninae</taxon>
        <taxon>Iphiclides</taxon>
    </lineage>
</organism>